<accession>A0A499REM5</accession>
<dbReference type="AlphaFoldDB" id="A0A499REM5"/>
<keyword evidence="1" id="KW-1133">Transmembrane helix</keyword>
<reference evidence="2" key="1">
    <citation type="submission" date="2018-04" db="EMBL/GenBank/DDBJ databases">
        <title>Submission of carbapenemase encoding plasmids from multiple species.</title>
        <authorList>
            <person name="Witteveen S."/>
            <person name="Landman F."/>
        </authorList>
    </citation>
    <scope>NUCLEOTIDE SEQUENCE</scope>
    <source>
        <strain evidence="2">PRIVM0001_VIM-1</strain>
        <plasmid evidence="2">pRIVM0001_VIM-1_171012_B12</plasmid>
    </source>
</reference>
<dbReference type="RefSeq" id="WP_012766327.1">
    <property type="nucleotide sequence ID" value="NZ_MH220284.1"/>
</dbReference>
<protein>
    <submittedName>
        <fullName evidence="2">Conjugal transfer protein TraA</fullName>
    </submittedName>
</protein>
<evidence type="ECO:0000313" key="2">
    <source>
        <dbReference type="EMBL" id="AXJ99996.1"/>
    </source>
</evidence>
<sequence length="130" mass="13495">MFLMNENQLANASSKKNALFLLLGVMVVAFLLVPDQAHAGNGGGAFEDVWVTLKDWTQGTLGRIVAGSMILVGIVGGIARQSLMAFAMGIGGGMGLYNSPTVVESIMSATLENAEKVIPTVVQLSNGLGL</sequence>
<name>A0A499REM5_9GAMM</name>
<proteinExistence type="predicted"/>
<dbReference type="InterPro" id="IPR007039">
    <property type="entry name" value="TrbC/VirB2"/>
</dbReference>
<dbReference type="EMBL" id="MH220284">
    <property type="protein sequence ID" value="AXJ99996.1"/>
    <property type="molecule type" value="Genomic_DNA"/>
</dbReference>
<dbReference type="NCBIfam" id="NF041281">
    <property type="entry name" value="TraA_gammapb"/>
    <property type="match status" value="1"/>
</dbReference>
<dbReference type="InterPro" id="IPR059173">
    <property type="entry name" value="TraA_dom"/>
</dbReference>
<geneLocation type="plasmid" evidence="2">
    <name>pRIVM0001_VIM-1_171012_B12</name>
</geneLocation>
<keyword evidence="1" id="KW-0472">Membrane</keyword>
<evidence type="ECO:0000256" key="1">
    <source>
        <dbReference type="SAM" id="Phobius"/>
    </source>
</evidence>
<dbReference type="Pfam" id="PF04956">
    <property type="entry name" value="TrbC"/>
    <property type="match status" value="1"/>
</dbReference>
<keyword evidence="1" id="KW-0812">Transmembrane</keyword>
<feature type="transmembrane region" description="Helical" evidence="1">
    <location>
        <begin position="63"/>
        <end position="79"/>
    </location>
</feature>
<keyword evidence="2" id="KW-0614">Plasmid</keyword>
<organism evidence="2">
    <name type="scientific">Aeromonas sp. pRIVM0001_VIM-1</name>
    <dbReference type="NCBI Taxonomy" id="2127034"/>
    <lineage>
        <taxon>Bacteria</taxon>
        <taxon>Pseudomonadati</taxon>
        <taxon>Pseudomonadota</taxon>
        <taxon>Gammaproteobacteria</taxon>
        <taxon>Aeromonadales</taxon>
        <taxon>Aeromonadaceae</taxon>
        <taxon>Aeromonas</taxon>
    </lineage>
</organism>